<reference evidence="3 4" key="1">
    <citation type="journal article" date="2014" name="Am. J. Bot.">
        <title>Genome assembly and annotation for red clover (Trifolium pratense; Fabaceae).</title>
        <authorList>
            <person name="Istvanek J."/>
            <person name="Jaros M."/>
            <person name="Krenek A."/>
            <person name="Repkova J."/>
        </authorList>
    </citation>
    <scope>NUCLEOTIDE SEQUENCE [LARGE SCALE GENOMIC DNA]</scope>
    <source>
        <strain evidence="4">cv. Tatra</strain>
        <tissue evidence="3">Young leaves</tissue>
    </source>
</reference>
<dbReference type="Proteomes" id="UP000236291">
    <property type="component" value="Unassembled WGS sequence"/>
</dbReference>
<dbReference type="GO" id="GO:0005975">
    <property type="term" value="P:carbohydrate metabolic process"/>
    <property type="evidence" value="ECO:0007669"/>
    <property type="project" value="InterPro"/>
</dbReference>
<dbReference type="Gene3D" id="3.20.20.70">
    <property type="entry name" value="Aldolase class I"/>
    <property type="match status" value="1"/>
</dbReference>
<evidence type="ECO:0000256" key="2">
    <source>
        <dbReference type="ARBA" id="ARBA00023235"/>
    </source>
</evidence>
<comment type="caution">
    <text evidence="3">The sequence shown here is derived from an EMBL/GenBank/DDBJ whole genome shotgun (WGS) entry which is preliminary data.</text>
</comment>
<dbReference type="AlphaFoldDB" id="A0A2K3KR13"/>
<dbReference type="STRING" id="57577.A0A2K3KR13"/>
<proteinExistence type="predicted"/>
<dbReference type="GO" id="GO:0016857">
    <property type="term" value="F:racemase and epimerase activity, acting on carbohydrates and derivatives"/>
    <property type="evidence" value="ECO:0007669"/>
    <property type="project" value="InterPro"/>
</dbReference>
<keyword evidence="1" id="KW-0479">Metal-binding</keyword>
<evidence type="ECO:0000256" key="1">
    <source>
        <dbReference type="ARBA" id="ARBA00022723"/>
    </source>
</evidence>
<organism evidence="3 4">
    <name type="scientific">Trifolium pratense</name>
    <name type="common">Red clover</name>
    <dbReference type="NCBI Taxonomy" id="57577"/>
    <lineage>
        <taxon>Eukaryota</taxon>
        <taxon>Viridiplantae</taxon>
        <taxon>Streptophyta</taxon>
        <taxon>Embryophyta</taxon>
        <taxon>Tracheophyta</taxon>
        <taxon>Spermatophyta</taxon>
        <taxon>Magnoliopsida</taxon>
        <taxon>eudicotyledons</taxon>
        <taxon>Gunneridae</taxon>
        <taxon>Pentapetalae</taxon>
        <taxon>rosids</taxon>
        <taxon>fabids</taxon>
        <taxon>Fabales</taxon>
        <taxon>Fabaceae</taxon>
        <taxon>Papilionoideae</taxon>
        <taxon>50 kb inversion clade</taxon>
        <taxon>NPAAA clade</taxon>
        <taxon>Hologalegina</taxon>
        <taxon>IRL clade</taxon>
        <taxon>Trifolieae</taxon>
        <taxon>Trifolium</taxon>
    </lineage>
</organism>
<dbReference type="InterPro" id="IPR011060">
    <property type="entry name" value="RibuloseP-bd_barrel"/>
</dbReference>
<dbReference type="PANTHER" id="PTHR11749">
    <property type="entry name" value="RIBULOSE-5-PHOSPHATE-3-EPIMERASE"/>
    <property type="match status" value="1"/>
</dbReference>
<accession>A0A2K3KR13</accession>
<protein>
    <submittedName>
        <fullName evidence="3">Ribulose-phosphate 3-epimerase cytoplasmic</fullName>
    </submittedName>
</protein>
<dbReference type="InterPro" id="IPR013785">
    <property type="entry name" value="Aldolase_TIM"/>
</dbReference>
<evidence type="ECO:0000313" key="3">
    <source>
        <dbReference type="EMBL" id="PNX68735.1"/>
    </source>
</evidence>
<dbReference type="EMBL" id="ASHM01106325">
    <property type="protein sequence ID" value="PNX68735.1"/>
    <property type="molecule type" value="Genomic_DNA"/>
</dbReference>
<dbReference type="GO" id="GO:0046872">
    <property type="term" value="F:metal ion binding"/>
    <property type="evidence" value="ECO:0007669"/>
    <property type="project" value="UniProtKB-KW"/>
</dbReference>
<keyword evidence="2" id="KW-0413">Isomerase</keyword>
<dbReference type="Pfam" id="PF00834">
    <property type="entry name" value="Ribul_P_3_epim"/>
    <property type="match status" value="1"/>
</dbReference>
<dbReference type="ExpressionAtlas" id="A0A2K3KR13">
    <property type="expression patterns" value="baseline"/>
</dbReference>
<dbReference type="SUPFAM" id="SSF51366">
    <property type="entry name" value="Ribulose-phoshate binding barrel"/>
    <property type="match status" value="1"/>
</dbReference>
<dbReference type="InterPro" id="IPR000056">
    <property type="entry name" value="Ribul_P_3_epim-like"/>
</dbReference>
<name>A0A2K3KR13_TRIPR</name>
<evidence type="ECO:0000313" key="4">
    <source>
        <dbReference type="Proteomes" id="UP000236291"/>
    </source>
</evidence>
<sequence length="41" mass="4495">MGVTPKIAPSMLSSDFANLASEAHRMINYGADWLHMDIMDG</sequence>
<reference evidence="3 4" key="2">
    <citation type="journal article" date="2017" name="Front. Plant Sci.">
        <title>Gene Classification and Mining of Molecular Markers Useful in Red Clover (Trifolium pratense) Breeding.</title>
        <authorList>
            <person name="Istvanek J."/>
            <person name="Dluhosova J."/>
            <person name="Dluhos P."/>
            <person name="Patkova L."/>
            <person name="Nedelnik J."/>
            <person name="Repkova J."/>
        </authorList>
    </citation>
    <scope>NUCLEOTIDE SEQUENCE [LARGE SCALE GENOMIC DNA]</scope>
    <source>
        <strain evidence="4">cv. Tatra</strain>
        <tissue evidence="3">Young leaves</tissue>
    </source>
</reference>
<gene>
    <name evidence="3" type="ORF">L195_g056329</name>
</gene>